<name>A0A1G1T7W6_9BACT</name>
<protein>
    <recommendedName>
        <fullName evidence="3">STAS/SEC14 domain-containing protein</fullName>
    </recommendedName>
</protein>
<evidence type="ECO:0000313" key="1">
    <source>
        <dbReference type="EMBL" id="OGX86955.1"/>
    </source>
</evidence>
<sequence length="163" mass="18783">MPTLPFFPVTCREGSTLLRGRTRRALTAEEVTKTCEVLLAAALRRRCSFWLLDGRVNTTAHTAELHEWLQEDYFPRVRAQLGHPPCIALLVAPCLWHDMASIGLDAPAQWPMWGARVGWFREERDALEWLRHQGAQARTRLQLTGEEWQPLIAGQYQQLSFNF</sequence>
<proteinExistence type="predicted"/>
<evidence type="ECO:0008006" key="3">
    <source>
        <dbReference type="Google" id="ProtNLM"/>
    </source>
</evidence>
<dbReference type="AlphaFoldDB" id="A0A1G1T7W6"/>
<gene>
    <name evidence="1" type="ORF">BEN48_00945</name>
</gene>
<accession>A0A1G1T7W6</accession>
<dbReference type="Proteomes" id="UP000177791">
    <property type="component" value="Unassembled WGS sequence"/>
</dbReference>
<keyword evidence="2" id="KW-1185">Reference proteome</keyword>
<evidence type="ECO:0000313" key="2">
    <source>
        <dbReference type="Proteomes" id="UP000177791"/>
    </source>
</evidence>
<reference evidence="1 2" key="1">
    <citation type="submission" date="2016-08" db="EMBL/GenBank/DDBJ databases">
        <title>Hymenobacter coccineus sp. nov., Hymenobacter lapidarius sp. nov. and Hymenobacter glacialis sp. nov., isolated from Antarctic soil.</title>
        <authorList>
            <person name="Sedlacek I."/>
            <person name="Kralova S."/>
            <person name="Kyrova K."/>
            <person name="Maslanova I."/>
            <person name="Stankova E."/>
            <person name="Vrbovska V."/>
            <person name="Nemec M."/>
            <person name="Bartak M."/>
            <person name="Svec P."/>
            <person name="Busse H.-J."/>
            <person name="Pantucek R."/>
        </authorList>
    </citation>
    <scope>NUCLEOTIDE SEQUENCE [LARGE SCALE GENOMIC DNA]</scope>
    <source>
        <strain evidence="1 2">CCM 8648</strain>
    </source>
</reference>
<comment type="caution">
    <text evidence="1">The sequence shown here is derived from an EMBL/GenBank/DDBJ whole genome shotgun (WGS) entry which is preliminary data.</text>
</comment>
<organism evidence="1 2">
    <name type="scientific">Hymenobacter glacialis</name>
    <dbReference type="NCBI Taxonomy" id="1908236"/>
    <lineage>
        <taxon>Bacteria</taxon>
        <taxon>Pseudomonadati</taxon>
        <taxon>Bacteroidota</taxon>
        <taxon>Cytophagia</taxon>
        <taxon>Cytophagales</taxon>
        <taxon>Hymenobacteraceae</taxon>
        <taxon>Hymenobacter</taxon>
    </lineage>
</organism>
<dbReference type="EMBL" id="MDZC01000046">
    <property type="protein sequence ID" value="OGX86955.1"/>
    <property type="molecule type" value="Genomic_DNA"/>
</dbReference>